<dbReference type="AlphaFoldDB" id="A0AAN5C6Q0"/>
<organism evidence="1 2">
    <name type="scientific">Pristionchus mayeri</name>
    <dbReference type="NCBI Taxonomy" id="1317129"/>
    <lineage>
        <taxon>Eukaryota</taxon>
        <taxon>Metazoa</taxon>
        <taxon>Ecdysozoa</taxon>
        <taxon>Nematoda</taxon>
        <taxon>Chromadorea</taxon>
        <taxon>Rhabditida</taxon>
        <taxon>Rhabditina</taxon>
        <taxon>Diplogasteromorpha</taxon>
        <taxon>Diplogasteroidea</taxon>
        <taxon>Neodiplogasteridae</taxon>
        <taxon>Pristionchus</taxon>
    </lineage>
</organism>
<evidence type="ECO:0000313" key="1">
    <source>
        <dbReference type="EMBL" id="GMR30546.1"/>
    </source>
</evidence>
<proteinExistence type="predicted"/>
<feature type="non-terminal residue" evidence="1">
    <location>
        <position position="1"/>
    </location>
</feature>
<feature type="non-terminal residue" evidence="1">
    <location>
        <position position="130"/>
    </location>
</feature>
<reference evidence="2" key="1">
    <citation type="submission" date="2022-10" db="EMBL/GenBank/DDBJ databases">
        <title>Genome assembly of Pristionchus species.</title>
        <authorList>
            <person name="Yoshida K."/>
            <person name="Sommer R.J."/>
        </authorList>
    </citation>
    <scope>NUCLEOTIDE SEQUENCE [LARGE SCALE GENOMIC DNA]</scope>
    <source>
        <strain evidence="2">RS5460</strain>
    </source>
</reference>
<comment type="caution">
    <text evidence="1">The sequence shown here is derived from an EMBL/GenBank/DDBJ whole genome shotgun (WGS) entry which is preliminary data.</text>
</comment>
<evidence type="ECO:0000313" key="2">
    <source>
        <dbReference type="Proteomes" id="UP001328107"/>
    </source>
</evidence>
<keyword evidence="2" id="KW-1185">Reference proteome</keyword>
<gene>
    <name evidence="1" type="ORF">PMAYCL1PPCAC_00741</name>
</gene>
<sequence length="130" mass="14305">SGQRQRFSFYILNGPIATFYEAKATNVSFSFSLSEVDSLDRKIRPGAEFTITSAGFATVNSSYNTLTQIVIDASDFREGEQVRFIASGTKKSLDLSLNATTTMYQPDVFASTLAVTVTADNPMHAPRFRI</sequence>
<protein>
    <submittedName>
        <fullName evidence="1">Uncharacterized protein</fullName>
    </submittedName>
</protein>
<dbReference type="EMBL" id="BTRK01000001">
    <property type="protein sequence ID" value="GMR30546.1"/>
    <property type="molecule type" value="Genomic_DNA"/>
</dbReference>
<dbReference type="Proteomes" id="UP001328107">
    <property type="component" value="Unassembled WGS sequence"/>
</dbReference>
<name>A0AAN5C6Q0_9BILA</name>
<accession>A0AAN5C6Q0</accession>